<feature type="chain" id="PRO_5042490119" description="RB1-inducible coiled-coil protein 1" evidence="19">
    <location>
        <begin position="16"/>
        <end position="1524"/>
    </location>
</feature>
<evidence type="ECO:0000256" key="13">
    <source>
        <dbReference type="ARBA" id="ARBA00023306"/>
    </source>
</evidence>
<keyword evidence="10" id="KW-0804">Transcription</keyword>
<feature type="compositionally biased region" description="Polar residues" evidence="18">
    <location>
        <begin position="899"/>
        <end position="909"/>
    </location>
</feature>
<sequence length="1524" mass="167866">MKLFVFLVNTGATLTFDTELALQTVAELRQAIQTKYRVGVQHQVLVVSGGECLAGDRRVCSYSAGTDTNPIFLFSKELILHDRAPCVSRVVLPGEAQMEPKVEESVIMPAVFHTVTLRTQLALEMQELAQRLCMVCESLVHDEHMQHQGWSAVTANLEDCSSAFAGLLTAFTRAYAAFLESRRDILSQLSELGDAVTVMAQIPLLQCLTASVSSVSSLSRRRDSLCRLADRSDPRRLSADLPSSAGPRPAGRPPARAGPAPPEGPVTPPPKCPSGGADDGRLSPGPGGGGGGGGDDGDDDDGGRIKGSFNVSLLDWVNVQDRPNDVETLVRKCFESMSRLEPGIVQPFLGDCQETLAKMDNPSMKSIRGLEDRLFVLDQLLASCQRLVTEQKELAQGFLANQKRAENLKDPSVLPDLCRSHANQLVIMLSNHKKLLDVKQRCATAKQELTDNLHVRLRWCYYVMHHADLGREKLQALCHVLRELTGRVGAAREVALAPRLYCLAATETLRRRAFSAHYRRWASLLVRDGKELYQAERERRVAFRQLFGHSFLKGRLFQGLESWPPSSFCTREPRAFDEQLPAVTPEDLHFLQSHSPPEMQPYLQLPTLCDFELLREHSARGRRLARAVRGAQDASLALAQLLSTKTLVGRSDGRGEAGSWEGGSPASPDRPDSLLLLSPPSHGDTGDPGREDAGDHGGSDGDPLSRDNRDLSPDSIDSQVFDFETINHPAAETHPPVSTAASTAAAATAATSTAAAAQAISPRSAGLLQSPGAVVESLYASVINAIDSQRRMRREGGDGDGDDDGGGDGGDGATGDSRLSSPRPDSWSSPSTRSDVRSRTCVARGRGCAAAFTALRASTAGVRRELAGLGEQVRSDGRQLAGLLADARRRLEEALPAHQESNSDSTSANGVERRPLVDPSHHLAQLQQQQREEQEEVRGCGLDAELTCEAERVRGLEVQLAQEAERRSDLETELAEGAERCQGLRVELAQEAQRRNSQQVLLAQQAERKLSLEVELTQEAKKHRGLAAELTQETERRVGLEKELARETERRMSLETDLVQETGRRVGWETELTQEAEKRVSLEKELVLESERRHFLESELAQEAERRVGLETELVQEAERRVGLETELSEDAGKRMSLEKELAREAERRVGLETELVQEAERRVGLETELALEAQKRRALETKLSDESKKTVGLEAQLAEETDRRQGLTAELTQETERSQTLETMLSKETKRREHLEMEFIQEAESRKALDTKLAEEAQKRTGLMVELARETERRRNLEAELVQEAETRVSLETELTQEAERSRGLAVGLAQETNRRILLEADLAHEVKAHRELVTALADETERRHELQAELADRAAEREASLHGLAALLEHERELAVAELLSCHEAEVARLTAELRQAETRAQRLEEQGEEAGGLTVELQEGVLDVEWRSREASRGRRREKPVGVALKTAGSEAGRHQQHQQQQQQGLITAAERGLKAGASSEPQVMPSAVSVALQSHLHAQSTLDYPRAIHLICGVTAHLRF</sequence>
<evidence type="ECO:0000256" key="2">
    <source>
        <dbReference type="ARBA" id="ARBA00004329"/>
    </source>
</evidence>
<dbReference type="GO" id="GO:0005634">
    <property type="term" value="C:nucleus"/>
    <property type="evidence" value="ECO:0007669"/>
    <property type="project" value="UniProtKB-SubCell"/>
</dbReference>
<evidence type="ECO:0000256" key="1">
    <source>
        <dbReference type="ARBA" id="ARBA00004123"/>
    </source>
</evidence>
<dbReference type="GO" id="GO:0034045">
    <property type="term" value="C:phagophore assembly site membrane"/>
    <property type="evidence" value="ECO:0007669"/>
    <property type="project" value="TreeGrafter"/>
</dbReference>
<dbReference type="GO" id="GO:0005829">
    <property type="term" value="C:cytosol"/>
    <property type="evidence" value="ECO:0007669"/>
    <property type="project" value="UniProtKB-SubCell"/>
</dbReference>
<evidence type="ECO:0000256" key="11">
    <source>
        <dbReference type="ARBA" id="ARBA00023228"/>
    </source>
</evidence>
<feature type="signal peptide" evidence="19">
    <location>
        <begin position="1"/>
        <end position="15"/>
    </location>
</feature>
<evidence type="ECO:0000256" key="19">
    <source>
        <dbReference type="SAM" id="SignalP"/>
    </source>
</evidence>
<evidence type="ECO:0000256" key="14">
    <source>
        <dbReference type="ARBA" id="ARBA00053494"/>
    </source>
</evidence>
<gene>
    <name evidence="21" type="primary">LOC116951368</name>
</gene>
<evidence type="ECO:0000256" key="15">
    <source>
        <dbReference type="ARBA" id="ARBA00069790"/>
    </source>
</evidence>
<comment type="function">
    <text evidence="14">Involved in autophagy. Regulates early events but also late events of autophagosome formation through direct interaction with Atg16L1. Required for the formation of the autophagosome-like double-membrane structure that surrounds the Salmonella-containing vacuole (SCV) during S.typhimurium infection and subsequent xenophagy. Involved in repair of DNA damage caused by ionizing radiation, which subsequently improves cell survival by decreasing apoptosis. Inhibits PTK2/FAK1 and PTK2B/PYK2 kinase activity, affecting their downstream signaling pathways. Plays a role as a modulator of TGF-beta-signaling by restricting substrate specificity of RNF111. Functions as a DNA-binding transcription factor. Is a potent regulator of the RB1 pathway through induction of RB1 expression. Plays a crucial role in muscular differentiation. Plays an indispensable role in fetal hematopoiesis and in the regulation of neuronal homeostasis.</text>
</comment>
<dbReference type="GO" id="GO:0061709">
    <property type="term" value="P:reticulophagy"/>
    <property type="evidence" value="ECO:0007669"/>
    <property type="project" value="TreeGrafter"/>
</dbReference>
<evidence type="ECO:0000256" key="18">
    <source>
        <dbReference type="SAM" id="MobiDB-lite"/>
    </source>
</evidence>
<dbReference type="GO" id="GO:0061723">
    <property type="term" value="P:glycophagy"/>
    <property type="evidence" value="ECO:0007669"/>
    <property type="project" value="TreeGrafter"/>
</dbReference>
<name>A0AAJ7TX84_PETMA</name>
<evidence type="ECO:0000256" key="5">
    <source>
        <dbReference type="ARBA" id="ARBA00022490"/>
    </source>
</evidence>
<accession>A0AAJ7TX84</accession>
<evidence type="ECO:0000256" key="7">
    <source>
        <dbReference type="ARBA" id="ARBA00023006"/>
    </source>
</evidence>
<keyword evidence="6" id="KW-0597">Phosphoprotein</keyword>
<feature type="compositionally biased region" description="Low complexity" evidence="18">
    <location>
        <begin position="245"/>
        <end position="258"/>
    </location>
</feature>
<evidence type="ECO:0000256" key="9">
    <source>
        <dbReference type="ARBA" id="ARBA00023054"/>
    </source>
</evidence>
<evidence type="ECO:0000256" key="10">
    <source>
        <dbReference type="ARBA" id="ARBA00023163"/>
    </source>
</evidence>
<keyword evidence="8" id="KW-0805">Transcription regulation</keyword>
<feature type="region of interest" description="Disordered" evidence="18">
    <location>
        <begin position="894"/>
        <end position="914"/>
    </location>
</feature>
<dbReference type="RefSeq" id="XP_032825790.1">
    <property type="nucleotide sequence ID" value="XM_032969899.1"/>
</dbReference>
<protein>
    <recommendedName>
        <fullName evidence="15">RB1-inducible coiled-coil protein 1</fullName>
    </recommendedName>
    <alternativeName>
        <fullName evidence="16">FAK family kinase-interacting protein of 200 kDa</fullName>
    </alternativeName>
</protein>
<dbReference type="GO" id="GO:0019901">
    <property type="term" value="F:protein kinase binding"/>
    <property type="evidence" value="ECO:0007669"/>
    <property type="project" value="UniProtKB-ARBA"/>
</dbReference>
<dbReference type="Proteomes" id="UP001318040">
    <property type="component" value="Chromosome 43"/>
</dbReference>
<evidence type="ECO:0000256" key="8">
    <source>
        <dbReference type="ARBA" id="ARBA00023015"/>
    </source>
</evidence>
<keyword evidence="13" id="KW-0131">Cell cycle</keyword>
<dbReference type="GO" id="GO:0031090">
    <property type="term" value="C:organelle membrane"/>
    <property type="evidence" value="ECO:0007669"/>
    <property type="project" value="UniProtKB-ARBA"/>
</dbReference>
<keyword evidence="5" id="KW-0963">Cytoplasm</keyword>
<feature type="coiled-coil region" evidence="17">
    <location>
        <begin position="1101"/>
        <end position="1163"/>
    </location>
</feature>
<dbReference type="GO" id="GO:0034517">
    <property type="term" value="P:ribophagy"/>
    <property type="evidence" value="ECO:0007669"/>
    <property type="project" value="TreeGrafter"/>
</dbReference>
<dbReference type="KEGG" id="pmrn:116951368"/>
<feature type="region of interest" description="Disordered" evidence="18">
    <location>
        <begin position="790"/>
        <end position="840"/>
    </location>
</feature>
<dbReference type="Gene3D" id="3.10.20.90">
    <property type="entry name" value="Phosphatidylinositol 3-kinase Catalytic Subunit, Chain A, domain 1"/>
    <property type="match status" value="1"/>
</dbReference>
<dbReference type="CDD" id="cd17060">
    <property type="entry name" value="Ubl_RB1CC1"/>
    <property type="match status" value="1"/>
</dbReference>
<dbReference type="GO" id="GO:0000422">
    <property type="term" value="P:autophagy of mitochondrion"/>
    <property type="evidence" value="ECO:0007669"/>
    <property type="project" value="TreeGrafter"/>
</dbReference>
<dbReference type="GO" id="GO:0060090">
    <property type="term" value="F:molecular adaptor activity"/>
    <property type="evidence" value="ECO:0007669"/>
    <property type="project" value="TreeGrafter"/>
</dbReference>
<dbReference type="GO" id="GO:0034727">
    <property type="term" value="P:piecemeal microautophagy of the nucleus"/>
    <property type="evidence" value="ECO:0007669"/>
    <property type="project" value="TreeGrafter"/>
</dbReference>
<keyword evidence="11" id="KW-0458">Lysosome</keyword>
<evidence type="ECO:0000256" key="4">
    <source>
        <dbReference type="ARBA" id="ARBA00004514"/>
    </source>
</evidence>
<feature type="compositionally biased region" description="Low complexity" evidence="18">
    <location>
        <begin position="816"/>
        <end position="833"/>
    </location>
</feature>
<keyword evidence="19" id="KW-0732">Signal</keyword>
<dbReference type="GO" id="GO:0008285">
    <property type="term" value="P:negative regulation of cell population proliferation"/>
    <property type="evidence" value="ECO:0007669"/>
    <property type="project" value="UniProtKB-ARBA"/>
</dbReference>
<feature type="coiled-coil region" evidence="17">
    <location>
        <begin position="1382"/>
        <end position="1416"/>
    </location>
</feature>
<dbReference type="FunFam" id="3.10.20.90:FF:000049">
    <property type="entry name" value="RB1-inducible coiled-coil protein 1 isoform X1"/>
    <property type="match status" value="1"/>
</dbReference>
<dbReference type="GO" id="GO:0000045">
    <property type="term" value="P:autophagosome assembly"/>
    <property type="evidence" value="ECO:0007669"/>
    <property type="project" value="InterPro"/>
</dbReference>
<dbReference type="InterPro" id="IPR040040">
    <property type="entry name" value="ATG11"/>
</dbReference>
<comment type="subcellular location">
    <subcellularLocation>
        <location evidence="4">Cytoplasm</location>
        <location evidence="4">Cytosol</location>
    </subcellularLocation>
    <subcellularLocation>
        <location evidence="3">Lysosome</location>
    </subcellularLocation>
    <subcellularLocation>
        <location evidence="1">Nucleus</location>
    </subcellularLocation>
    <subcellularLocation>
        <location evidence="2">Preautophagosomal structure</location>
    </subcellularLocation>
</comment>
<organism evidence="20 21">
    <name type="scientific">Petromyzon marinus</name>
    <name type="common">Sea lamprey</name>
    <dbReference type="NCBI Taxonomy" id="7757"/>
    <lineage>
        <taxon>Eukaryota</taxon>
        <taxon>Metazoa</taxon>
        <taxon>Chordata</taxon>
        <taxon>Craniata</taxon>
        <taxon>Vertebrata</taxon>
        <taxon>Cyclostomata</taxon>
        <taxon>Hyperoartia</taxon>
        <taxon>Petromyzontiformes</taxon>
        <taxon>Petromyzontidae</taxon>
        <taxon>Petromyzon</taxon>
    </lineage>
</organism>
<evidence type="ECO:0000256" key="3">
    <source>
        <dbReference type="ARBA" id="ARBA00004371"/>
    </source>
</evidence>
<feature type="compositionally biased region" description="Basic and acidic residues" evidence="18">
    <location>
        <begin position="684"/>
        <end position="712"/>
    </location>
</feature>
<evidence type="ECO:0000256" key="17">
    <source>
        <dbReference type="SAM" id="Coils"/>
    </source>
</evidence>
<keyword evidence="9 17" id="KW-0175">Coiled coil</keyword>
<keyword evidence="7" id="KW-0072">Autophagy</keyword>
<reference evidence="21" key="1">
    <citation type="submission" date="2025-08" db="UniProtKB">
        <authorList>
            <consortium name="RefSeq"/>
        </authorList>
    </citation>
    <scope>IDENTIFICATION</scope>
    <source>
        <tissue evidence="21">Sperm</tissue>
    </source>
</reference>
<dbReference type="PANTHER" id="PTHR13222:SF1">
    <property type="entry name" value="RB1-INDUCIBLE COILED-COIL PROTEIN 1"/>
    <property type="match status" value="1"/>
</dbReference>
<evidence type="ECO:0000256" key="12">
    <source>
        <dbReference type="ARBA" id="ARBA00023242"/>
    </source>
</evidence>
<feature type="region of interest" description="Disordered" evidence="18">
    <location>
        <begin position="1199"/>
        <end position="1222"/>
    </location>
</feature>
<feature type="coiled-coil region" evidence="17">
    <location>
        <begin position="953"/>
        <end position="1057"/>
    </location>
</feature>
<feature type="compositionally biased region" description="Gly residues" evidence="18">
    <location>
        <begin position="285"/>
        <end position="294"/>
    </location>
</feature>
<keyword evidence="12" id="KW-0539">Nucleus</keyword>
<dbReference type="PANTHER" id="PTHR13222">
    <property type="entry name" value="RB1-INDUCIBLE COILED-COIL"/>
    <property type="match status" value="1"/>
</dbReference>
<feature type="compositionally biased region" description="Pro residues" evidence="18">
    <location>
        <begin position="259"/>
        <end position="272"/>
    </location>
</feature>
<evidence type="ECO:0000313" key="20">
    <source>
        <dbReference type="Proteomes" id="UP001318040"/>
    </source>
</evidence>
<feature type="region of interest" description="Disordered" evidence="18">
    <location>
        <begin position="649"/>
        <end position="715"/>
    </location>
</feature>
<feature type="region of interest" description="Disordered" evidence="18">
    <location>
        <begin position="1450"/>
        <end position="1470"/>
    </location>
</feature>
<feature type="coiled-coil region" evidence="17">
    <location>
        <begin position="1331"/>
        <end position="1358"/>
    </location>
</feature>
<feature type="compositionally biased region" description="Basic and acidic residues" evidence="18">
    <location>
        <begin position="229"/>
        <end position="238"/>
    </location>
</feature>
<dbReference type="GO" id="GO:1990316">
    <property type="term" value="C:Atg1/ULK1 kinase complex"/>
    <property type="evidence" value="ECO:0007669"/>
    <property type="project" value="TreeGrafter"/>
</dbReference>
<dbReference type="GO" id="GO:0005764">
    <property type="term" value="C:lysosome"/>
    <property type="evidence" value="ECO:0007669"/>
    <property type="project" value="UniProtKB-SubCell"/>
</dbReference>
<feature type="region of interest" description="Disordered" evidence="18">
    <location>
        <begin position="229"/>
        <end position="305"/>
    </location>
</feature>
<keyword evidence="20" id="KW-1185">Reference proteome</keyword>
<evidence type="ECO:0000256" key="16">
    <source>
        <dbReference type="ARBA" id="ARBA00080154"/>
    </source>
</evidence>
<evidence type="ECO:0000256" key="6">
    <source>
        <dbReference type="ARBA" id="ARBA00022553"/>
    </source>
</evidence>
<evidence type="ECO:0000313" key="21">
    <source>
        <dbReference type="RefSeq" id="XP_032825790.1"/>
    </source>
</evidence>
<proteinExistence type="predicted"/>